<dbReference type="EMBL" id="JADNYJ010000103">
    <property type="protein sequence ID" value="KAF8885222.1"/>
    <property type="molecule type" value="Genomic_DNA"/>
</dbReference>
<name>A0A9P5TJI7_GYMJU</name>
<proteinExistence type="predicted"/>
<organism evidence="1 2">
    <name type="scientific">Gymnopilus junonius</name>
    <name type="common">Spectacular rustgill mushroom</name>
    <name type="synonym">Gymnopilus spectabilis subsp. junonius</name>
    <dbReference type="NCBI Taxonomy" id="109634"/>
    <lineage>
        <taxon>Eukaryota</taxon>
        <taxon>Fungi</taxon>
        <taxon>Dikarya</taxon>
        <taxon>Basidiomycota</taxon>
        <taxon>Agaricomycotina</taxon>
        <taxon>Agaricomycetes</taxon>
        <taxon>Agaricomycetidae</taxon>
        <taxon>Agaricales</taxon>
        <taxon>Agaricineae</taxon>
        <taxon>Hymenogastraceae</taxon>
        <taxon>Gymnopilus</taxon>
    </lineage>
</organism>
<evidence type="ECO:0000313" key="2">
    <source>
        <dbReference type="Proteomes" id="UP000724874"/>
    </source>
</evidence>
<dbReference type="AlphaFoldDB" id="A0A9P5TJI7"/>
<gene>
    <name evidence="1" type="ORF">CPB84DRAFT_134856</name>
</gene>
<dbReference type="OrthoDB" id="3034033at2759"/>
<protein>
    <submittedName>
        <fullName evidence="1">Uncharacterized protein</fullName>
    </submittedName>
</protein>
<evidence type="ECO:0000313" key="1">
    <source>
        <dbReference type="EMBL" id="KAF8885222.1"/>
    </source>
</evidence>
<reference evidence="1" key="1">
    <citation type="submission" date="2020-11" db="EMBL/GenBank/DDBJ databases">
        <authorList>
            <consortium name="DOE Joint Genome Institute"/>
            <person name="Ahrendt S."/>
            <person name="Riley R."/>
            <person name="Andreopoulos W."/>
            <person name="LaButti K."/>
            <person name="Pangilinan J."/>
            <person name="Ruiz-duenas F.J."/>
            <person name="Barrasa J.M."/>
            <person name="Sanchez-Garcia M."/>
            <person name="Camarero S."/>
            <person name="Miyauchi S."/>
            <person name="Serrano A."/>
            <person name="Linde D."/>
            <person name="Babiker R."/>
            <person name="Drula E."/>
            <person name="Ayuso-Fernandez I."/>
            <person name="Pacheco R."/>
            <person name="Padilla G."/>
            <person name="Ferreira P."/>
            <person name="Barriuso J."/>
            <person name="Kellner H."/>
            <person name="Castanera R."/>
            <person name="Alfaro M."/>
            <person name="Ramirez L."/>
            <person name="Pisabarro A.G."/>
            <person name="Kuo A."/>
            <person name="Tritt A."/>
            <person name="Lipzen A."/>
            <person name="He G."/>
            <person name="Yan M."/>
            <person name="Ng V."/>
            <person name="Cullen D."/>
            <person name="Martin F."/>
            <person name="Rosso M.-N."/>
            <person name="Henrissat B."/>
            <person name="Hibbett D."/>
            <person name="Martinez A.T."/>
            <person name="Grigoriev I.V."/>
        </authorList>
    </citation>
    <scope>NUCLEOTIDE SEQUENCE</scope>
    <source>
        <strain evidence="1">AH 44721</strain>
    </source>
</reference>
<dbReference type="Proteomes" id="UP000724874">
    <property type="component" value="Unassembled WGS sequence"/>
</dbReference>
<accession>A0A9P5TJI7</accession>
<sequence>MSSSPSNTTPSQEPTHPYIHDLLCIVRRANEHYSKVAKALRHSLRPTYHARKRARSLRLRVSIEAALKLDQRQISSVPLPIIELVTPLPQEVSRARPILICEIPQGSDQEIMLSSAFVYTDIVLNTPASLKEAPTSRWSVTTIDSGVDEGIVEEEGISFSSDFEDVKALPFISVLEAERVSLERNVRRPFAGSVSDKHSQGLDVPVDVDRFSWSSYLSSGSSSSSTSSGPATPQSTYNIQSHLNLNASIKRKSKVSDVDLGATLEKRPKYARKSWVNAATKRIIRKMPTALAL</sequence>
<comment type="caution">
    <text evidence="1">The sequence shown here is derived from an EMBL/GenBank/DDBJ whole genome shotgun (WGS) entry which is preliminary data.</text>
</comment>
<keyword evidence="2" id="KW-1185">Reference proteome</keyword>